<dbReference type="PANTHER" id="PTHR34282:SF2">
    <property type="entry name" value="DUF3741 DOMAIN-CONTAINING PROTEIN"/>
    <property type="match status" value="1"/>
</dbReference>
<dbReference type="OMA" id="GWRNGFS"/>
<dbReference type="EMBL" id="KN427749">
    <property type="protein sequence ID" value="KHG24167.1"/>
    <property type="molecule type" value="Genomic_DNA"/>
</dbReference>
<sequence>MPQDSLRSIVYRSFVVCDDPKGVVESGMIRRAESGSRKMEHKNEGRKARNRLDVCVASKAGREETVSKGPMEELHSSSSCQLLEVSRGAHKLNQVINSWSGGIWCDQHSKDLAKDLLKGALELQDSLHMLGKLQEASHLARLKKKVKEKSDKVRNDQVIQGMHLSSVEERNYRKAIQNPHLSAGVSSRDCIEELREVIRDSLARQNLLPNINAEEKRCFTSRYPLDSASDIPSTSSSQSSSVQTDNFTSMESSIWSAAEEKKARGPRLIAKLMGLEEMPPKSWKTNSQKDTENKKIYSQQRPAFEIDTPKVRKPQYALRTENPEKTLKDVLETMHFKVLLKSNSIKEIKPDSYQSSDFFSGSRLINNSPPIVLIKPRHDWYLQPEEKFAPVLQEEGSSNRETMLKKPKAKEDSPSKLIDSNNRGLNFSKRSRRLETKETPVKRHIQQEGAKDSRENETRPARKEVKTKQSLSTRVKSSGSITQSSLKKVATEKNIDMIPKPMISSRKPFEKEVPKPKNLLRSKVQAKVAPQKSSKPENASNVMKSKVSHQPSATANSNSARKPQTIVRGPVDMKKSSTKKAVSKSAVVKITTEKIECKADQVVLEGNNINLTSETDTILEEKRIDLASIHNTLLEEKRIDLTSNNDILLEEKRIDPASENDTNFEEYGSATSDQLPREEGAEHTDIQIGERCSESSVFDVTLVTFGDQNSRKSIEEVDDDLITPIGTDCESIMTGTSLKALLLSSPAFINHVEELFDLLENVPTTLQKIGISGFSDADTRLSLDCANEIVRRRSNPDSQMIHPPWFSLVGNAKRHISLDHLLKETCDGVEALRSYSEVAGKNYPADSLYSMLERDINHSEVLSGIWDLGWRKGFSVDDTIQVVDDIERQLLSGLIAEICA</sequence>
<keyword evidence="2" id="KW-1185">Reference proteome</keyword>
<name>A0A0B0PGX1_GOSAR</name>
<proteinExistence type="predicted"/>
<gene>
    <name evidence="1" type="ORF">F383_07993</name>
</gene>
<dbReference type="PANTHER" id="PTHR34282">
    <property type="entry name" value="OS01G0228800 PROTEIN-RELATED"/>
    <property type="match status" value="1"/>
</dbReference>
<dbReference type="OrthoDB" id="1079501at2759"/>
<protein>
    <submittedName>
        <fullName evidence="1">Pantothenate synthetase</fullName>
    </submittedName>
</protein>
<accession>A0A0B0PGX1</accession>
<evidence type="ECO:0000313" key="1">
    <source>
        <dbReference type="EMBL" id="KHG24167.1"/>
    </source>
</evidence>
<organism evidence="1 2">
    <name type="scientific">Gossypium arboreum</name>
    <name type="common">Tree cotton</name>
    <name type="synonym">Gossypium nanking</name>
    <dbReference type="NCBI Taxonomy" id="29729"/>
    <lineage>
        <taxon>Eukaryota</taxon>
        <taxon>Viridiplantae</taxon>
        <taxon>Streptophyta</taxon>
        <taxon>Embryophyta</taxon>
        <taxon>Tracheophyta</taxon>
        <taxon>Spermatophyta</taxon>
        <taxon>Magnoliopsida</taxon>
        <taxon>eudicotyledons</taxon>
        <taxon>Gunneridae</taxon>
        <taxon>Pentapetalae</taxon>
        <taxon>rosids</taxon>
        <taxon>malvids</taxon>
        <taxon>Malvales</taxon>
        <taxon>Malvaceae</taxon>
        <taxon>Malvoideae</taxon>
        <taxon>Gossypium</taxon>
    </lineage>
</organism>
<dbReference type="Proteomes" id="UP000032142">
    <property type="component" value="Unassembled WGS sequence"/>
</dbReference>
<reference evidence="2" key="1">
    <citation type="submission" date="2014-09" db="EMBL/GenBank/DDBJ databases">
        <authorList>
            <person name="Mudge J."/>
            <person name="Ramaraj T."/>
            <person name="Lindquist I.E."/>
            <person name="Bharti A.K."/>
            <person name="Sundararajan A."/>
            <person name="Cameron C.T."/>
            <person name="Woodward J.E."/>
            <person name="May G.D."/>
            <person name="Brubaker C."/>
            <person name="Broadhvest J."/>
            <person name="Wilkins T.A."/>
        </authorList>
    </citation>
    <scope>NUCLEOTIDE SEQUENCE</scope>
    <source>
        <strain evidence="2">cv. AKA8401</strain>
    </source>
</reference>
<dbReference type="KEGG" id="gab:108486365"/>
<dbReference type="AlphaFoldDB" id="A0A0B0PGX1"/>
<evidence type="ECO:0000313" key="2">
    <source>
        <dbReference type="Proteomes" id="UP000032142"/>
    </source>
</evidence>